<dbReference type="PANTHER" id="PTHR46264">
    <property type="entry name" value="TYROSINE-TRNA LIGASE"/>
    <property type="match status" value="1"/>
</dbReference>
<accession>A0A5C3QF12</accession>
<evidence type="ECO:0000256" key="9">
    <source>
        <dbReference type="RuleBase" id="RU363036"/>
    </source>
</evidence>
<dbReference type="GO" id="GO:0005737">
    <property type="term" value="C:cytoplasm"/>
    <property type="evidence" value="ECO:0007669"/>
    <property type="project" value="TreeGrafter"/>
</dbReference>
<comment type="similarity">
    <text evidence="9">Belongs to the class-I aminoacyl-tRNA synthetase family.</text>
</comment>
<sequence>MLLGTAPTGRPHIGYFVALIKIADFLRAGVEVQILLADVHAFLDNMKAPLDLVAHRMSYYRHLLLAVFTSLSIPTDKLHFIEGSSFQLSKEYTMDNHRLSAMVTEYDAKKAGAEVGKQVRSPMPSGLLYPGLQALDEEYLGVDFQLVGALPSAPRLRKRAHLMNAMVPGLAGGKMRKIRKSVCEEGNVTDNGLLSFLDAVLIPISHLWREQARLNDVSKDCVQRPFVGADAPKGCVFTIEREERFGGSLHYSEFAALKEDFAKRTVHPKDLKDSVGNAISHLLEPIRAMYANDRE</sequence>
<dbReference type="Pfam" id="PF00579">
    <property type="entry name" value="tRNA-synt_1b"/>
    <property type="match status" value="1"/>
</dbReference>
<dbReference type="PANTHER" id="PTHR46264:SF4">
    <property type="entry name" value="TYROSINE--TRNA LIGASE, CYTOPLASMIC"/>
    <property type="match status" value="1"/>
</dbReference>
<dbReference type="OrthoDB" id="197206at2759"/>
<keyword evidence="11" id="KW-1185">Reference proteome</keyword>
<dbReference type="SUPFAM" id="SSF52374">
    <property type="entry name" value="Nucleotidylyl transferase"/>
    <property type="match status" value="1"/>
</dbReference>
<dbReference type="InterPro" id="IPR002305">
    <property type="entry name" value="aa-tRNA-synth_Ic"/>
</dbReference>
<dbReference type="Proteomes" id="UP000305067">
    <property type="component" value="Unassembled WGS sequence"/>
</dbReference>
<dbReference type="PIRSF" id="PIRSF006588">
    <property type="entry name" value="TyrRS_arch_euk"/>
    <property type="match status" value="1"/>
</dbReference>
<evidence type="ECO:0000256" key="3">
    <source>
        <dbReference type="ARBA" id="ARBA00022741"/>
    </source>
</evidence>
<dbReference type="GO" id="GO:0005524">
    <property type="term" value="F:ATP binding"/>
    <property type="evidence" value="ECO:0007669"/>
    <property type="project" value="UniProtKB-KW"/>
</dbReference>
<evidence type="ECO:0000313" key="10">
    <source>
        <dbReference type="EMBL" id="TFL00663.1"/>
    </source>
</evidence>
<dbReference type="GO" id="GO:0004831">
    <property type="term" value="F:tyrosine-tRNA ligase activity"/>
    <property type="evidence" value="ECO:0007669"/>
    <property type="project" value="UniProtKB-EC"/>
</dbReference>
<keyword evidence="2 9" id="KW-0436">Ligase</keyword>
<dbReference type="InterPro" id="IPR014729">
    <property type="entry name" value="Rossmann-like_a/b/a_fold"/>
</dbReference>
<dbReference type="AlphaFoldDB" id="A0A5C3QF12"/>
<proteinExistence type="inferred from homology"/>
<evidence type="ECO:0000256" key="5">
    <source>
        <dbReference type="ARBA" id="ARBA00022917"/>
    </source>
</evidence>
<dbReference type="Gene3D" id="3.40.50.620">
    <property type="entry name" value="HUPs"/>
    <property type="match status" value="1"/>
</dbReference>
<dbReference type="InterPro" id="IPR050489">
    <property type="entry name" value="Tyr-tRNA_synthase"/>
</dbReference>
<evidence type="ECO:0000256" key="2">
    <source>
        <dbReference type="ARBA" id="ARBA00022598"/>
    </source>
</evidence>
<dbReference type="STRING" id="1884261.A0A5C3QF12"/>
<comment type="catalytic activity">
    <reaction evidence="8">
        <text>tRNA(Tyr) + L-tyrosine + ATP = L-tyrosyl-tRNA(Tyr) + AMP + diphosphate + H(+)</text>
        <dbReference type="Rhea" id="RHEA:10220"/>
        <dbReference type="Rhea" id="RHEA-COMP:9706"/>
        <dbReference type="Rhea" id="RHEA-COMP:9707"/>
        <dbReference type="ChEBI" id="CHEBI:15378"/>
        <dbReference type="ChEBI" id="CHEBI:30616"/>
        <dbReference type="ChEBI" id="CHEBI:33019"/>
        <dbReference type="ChEBI" id="CHEBI:58315"/>
        <dbReference type="ChEBI" id="CHEBI:78442"/>
        <dbReference type="ChEBI" id="CHEBI:78536"/>
        <dbReference type="ChEBI" id="CHEBI:456215"/>
        <dbReference type="EC" id="6.1.1.1"/>
    </reaction>
</comment>
<keyword evidence="4 9" id="KW-0067">ATP-binding</keyword>
<organism evidence="10 11">
    <name type="scientific">Pterulicium gracile</name>
    <dbReference type="NCBI Taxonomy" id="1884261"/>
    <lineage>
        <taxon>Eukaryota</taxon>
        <taxon>Fungi</taxon>
        <taxon>Dikarya</taxon>
        <taxon>Basidiomycota</taxon>
        <taxon>Agaricomycotina</taxon>
        <taxon>Agaricomycetes</taxon>
        <taxon>Agaricomycetidae</taxon>
        <taxon>Agaricales</taxon>
        <taxon>Pleurotineae</taxon>
        <taxon>Pterulaceae</taxon>
        <taxon>Pterulicium</taxon>
    </lineage>
</organism>
<keyword evidence="3 9" id="KW-0547">Nucleotide-binding</keyword>
<keyword evidence="5 9" id="KW-0648">Protein biosynthesis</keyword>
<evidence type="ECO:0000256" key="8">
    <source>
        <dbReference type="ARBA" id="ARBA00048248"/>
    </source>
</evidence>
<gene>
    <name evidence="10" type="ORF">BDV98DRAFT_593985</name>
</gene>
<reference evidence="10 11" key="1">
    <citation type="journal article" date="2019" name="Nat. Ecol. Evol.">
        <title>Megaphylogeny resolves global patterns of mushroom evolution.</title>
        <authorList>
            <person name="Varga T."/>
            <person name="Krizsan K."/>
            <person name="Foldi C."/>
            <person name="Dima B."/>
            <person name="Sanchez-Garcia M."/>
            <person name="Sanchez-Ramirez S."/>
            <person name="Szollosi G.J."/>
            <person name="Szarkandi J.G."/>
            <person name="Papp V."/>
            <person name="Albert L."/>
            <person name="Andreopoulos W."/>
            <person name="Angelini C."/>
            <person name="Antonin V."/>
            <person name="Barry K.W."/>
            <person name="Bougher N.L."/>
            <person name="Buchanan P."/>
            <person name="Buyck B."/>
            <person name="Bense V."/>
            <person name="Catcheside P."/>
            <person name="Chovatia M."/>
            <person name="Cooper J."/>
            <person name="Damon W."/>
            <person name="Desjardin D."/>
            <person name="Finy P."/>
            <person name="Geml J."/>
            <person name="Haridas S."/>
            <person name="Hughes K."/>
            <person name="Justo A."/>
            <person name="Karasinski D."/>
            <person name="Kautmanova I."/>
            <person name="Kiss B."/>
            <person name="Kocsube S."/>
            <person name="Kotiranta H."/>
            <person name="LaButti K.M."/>
            <person name="Lechner B.E."/>
            <person name="Liimatainen K."/>
            <person name="Lipzen A."/>
            <person name="Lukacs Z."/>
            <person name="Mihaltcheva S."/>
            <person name="Morgado L.N."/>
            <person name="Niskanen T."/>
            <person name="Noordeloos M.E."/>
            <person name="Ohm R.A."/>
            <person name="Ortiz-Santana B."/>
            <person name="Ovrebo C."/>
            <person name="Racz N."/>
            <person name="Riley R."/>
            <person name="Savchenko A."/>
            <person name="Shiryaev A."/>
            <person name="Soop K."/>
            <person name="Spirin V."/>
            <person name="Szebenyi C."/>
            <person name="Tomsovsky M."/>
            <person name="Tulloss R.E."/>
            <person name="Uehling J."/>
            <person name="Grigoriev I.V."/>
            <person name="Vagvolgyi C."/>
            <person name="Papp T."/>
            <person name="Martin F.M."/>
            <person name="Miettinen O."/>
            <person name="Hibbett D.S."/>
            <person name="Nagy L.G."/>
        </authorList>
    </citation>
    <scope>NUCLEOTIDE SEQUENCE [LARGE SCALE GENOMIC DNA]</scope>
    <source>
        <strain evidence="10 11">CBS 309.79</strain>
    </source>
</reference>
<dbReference type="EC" id="6.1.1.1" evidence="1"/>
<evidence type="ECO:0000256" key="6">
    <source>
        <dbReference type="ARBA" id="ARBA00023146"/>
    </source>
</evidence>
<keyword evidence="6 9" id="KW-0030">Aminoacyl-tRNA synthetase</keyword>
<evidence type="ECO:0000256" key="1">
    <source>
        <dbReference type="ARBA" id="ARBA00013160"/>
    </source>
</evidence>
<name>A0A5C3QF12_9AGAR</name>
<evidence type="ECO:0000256" key="7">
    <source>
        <dbReference type="ARBA" id="ARBA00033323"/>
    </source>
</evidence>
<protein>
    <recommendedName>
        <fullName evidence="1">tyrosine--tRNA ligase</fullName>
        <ecNumber evidence="1">6.1.1.1</ecNumber>
    </recommendedName>
    <alternativeName>
        <fullName evidence="7">Tyrosyl-tRNA synthetase</fullName>
    </alternativeName>
</protein>
<dbReference type="EMBL" id="ML178828">
    <property type="protein sequence ID" value="TFL00663.1"/>
    <property type="molecule type" value="Genomic_DNA"/>
</dbReference>
<evidence type="ECO:0000313" key="11">
    <source>
        <dbReference type="Proteomes" id="UP000305067"/>
    </source>
</evidence>
<evidence type="ECO:0000256" key="4">
    <source>
        <dbReference type="ARBA" id="ARBA00022840"/>
    </source>
</evidence>
<dbReference type="InterPro" id="IPR023617">
    <property type="entry name" value="Tyr-tRNA-ligase_arc/euk-type"/>
</dbReference>
<dbReference type="Gene3D" id="1.10.240.10">
    <property type="entry name" value="Tyrosyl-Transfer RNA Synthetase"/>
    <property type="match status" value="1"/>
</dbReference>
<dbReference type="GO" id="GO:0006437">
    <property type="term" value="P:tyrosyl-tRNA aminoacylation"/>
    <property type="evidence" value="ECO:0007669"/>
    <property type="project" value="TreeGrafter"/>
</dbReference>